<dbReference type="EMBL" id="CALOZG010000001">
    <property type="protein sequence ID" value="CAH3837749.1"/>
    <property type="molecule type" value="Genomic_DNA"/>
</dbReference>
<accession>A0A9P0WUW1</accession>
<comment type="caution">
    <text evidence="1">The sequence shown here is derived from an EMBL/GenBank/DDBJ whole genome shotgun (WGS) entry which is preliminary data.</text>
</comment>
<protein>
    <submittedName>
        <fullName evidence="1">Uncharacterized protein</fullName>
    </submittedName>
</protein>
<dbReference type="Proteomes" id="UP001152562">
    <property type="component" value="Unassembled WGS sequence"/>
</dbReference>
<organism evidence="1 2">
    <name type="scientific">Pieris brassicae</name>
    <name type="common">White butterfly</name>
    <name type="synonym">Large white butterfly</name>
    <dbReference type="NCBI Taxonomy" id="7116"/>
    <lineage>
        <taxon>Eukaryota</taxon>
        <taxon>Metazoa</taxon>
        <taxon>Ecdysozoa</taxon>
        <taxon>Arthropoda</taxon>
        <taxon>Hexapoda</taxon>
        <taxon>Insecta</taxon>
        <taxon>Pterygota</taxon>
        <taxon>Neoptera</taxon>
        <taxon>Endopterygota</taxon>
        <taxon>Lepidoptera</taxon>
        <taxon>Glossata</taxon>
        <taxon>Ditrysia</taxon>
        <taxon>Papilionoidea</taxon>
        <taxon>Pieridae</taxon>
        <taxon>Pierinae</taxon>
        <taxon>Pieris</taxon>
    </lineage>
</organism>
<reference evidence="1" key="1">
    <citation type="submission" date="2022-05" db="EMBL/GenBank/DDBJ databases">
        <authorList>
            <person name="Okamura Y."/>
        </authorList>
    </citation>
    <scope>NUCLEOTIDE SEQUENCE</scope>
</reference>
<evidence type="ECO:0000313" key="2">
    <source>
        <dbReference type="Proteomes" id="UP001152562"/>
    </source>
</evidence>
<sequence length="76" mass="8183">MCKKTWRRAGVVVGAGWCAAGQATAFLVECRAIRNVSVTASLLLLHSAMHINCNIVLAGMFVCVWESYSLLIVGVD</sequence>
<keyword evidence="2" id="KW-1185">Reference proteome</keyword>
<evidence type="ECO:0000313" key="1">
    <source>
        <dbReference type="EMBL" id="CAH3837749.1"/>
    </source>
</evidence>
<proteinExistence type="predicted"/>
<name>A0A9P0WUW1_PIEBR</name>
<gene>
    <name evidence="1" type="ORF">PIBRA_LOCUS218</name>
</gene>
<dbReference type="AlphaFoldDB" id="A0A9P0WUW1"/>